<feature type="region of interest" description="Disordered" evidence="1">
    <location>
        <begin position="67"/>
        <end position="100"/>
    </location>
</feature>
<evidence type="ECO:0000256" key="1">
    <source>
        <dbReference type="SAM" id="MobiDB-lite"/>
    </source>
</evidence>
<evidence type="ECO:0000313" key="4">
    <source>
        <dbReference type="Proteomes" id="UP001499843"/>
    </source>
</evidence>
<dbReference type="Proteomes" id="UP001499843">
    <property type="component" value="Unassembled WGS sequence"/>
</dbReference>
<dbReference type="Gene3D" id="3.40.710.10">
    <property type="entry name" value="DD-peptidase/beta-lactamase superfamily"/>
    <property type="match status" value="1"/>
</dbReference>
<reference evidence="3 4" key="1">
    <citation type="journal article" date="2019" name="Int. J. Syst. Evol. Microbiol.">
        <title>The Global Catalogue of Microorganisms (GCM) 10K type strain sequencing project: providing services to taxonomists for standard genome sequencing and annotation.</title>
        <authorList>
            <consortium name="The Broad Institute Genomics Platform"/>
            <consortium name="The Broad Institute Genome Sequencing Center for Infectious Disease"/>
            <person name="Wu L."/>
            <person name="Ma J."/>
        </authorList>
    </citation>
    <scope>NUCLEOTIDE SEQUENCE [LARGE SCALE GENOMIC DNA]</scope>
    <source>
        <strain evidence="3 4">JCM 16114</strain>
    </source>
</reference>
<evidence type="ECO:0000313" key="3">
    <source>
        <dbReference type="EMBL" id="GAA2219528.1"/>
    </source>
</evidence>
<dbReference type="SUPFAM" id="SSF56601">
    <property type="entry name" value="beta-lactamase/transpeptidase-like"/>
    <property type="match status" value="1"/>
</dbReference>
<protein>
    <recommendedName>
        <fullName evidence="2">Beta-lactamase-related domain-containing protein</fullName>
    </recommendedName>
</protein>
<organism evidence="3 4">
    <name type="scientific">Nonomuraea monospora</name>
    <dbReference type="NCBI Taxonomy" id="568818"/>
    <lineage>
        <taxon>Bacteria</taxon>
        <taxon>Bacillati</taxon>
        <taxon>Actinomycetota</taxon>
        <taxon>Actinomycetes</taxon>
        <taxon>Streptosporangiales</taxon>
        <taxon>Streptosporangiaceae</taxon>
        <taxon>Nonomuraea</taxon>
    </lineage>
</organism>
<gene>
    <name evidence="3" type="ORF">GCM10009850_120870</name>
</gene>
<dbReference type="InterPro" id="IPR001466">
    <property type="entry name" value="Beta-lactam-related"/>
</dbReference>
<accession>A0ABN3D4N9</accession>
<feature type="domain" description="Beta-lactamase-related" evidence="2">
    <location>
        <begin position="1"/>
        <end position="54"/>
    </location>
</feature>
<dbReference type="EMBL" id="BAAAQX010000077">
    <property type="protein sequence ID" value="GAA2219528.1"/>
    <property type="molecule type" value="Genomic_DNA"/>
</dbReference>
<dbReference type="Pfam" id="PF00144">
    <property type="entry name" value="Beta-lactamase"/>
    <property type="match status" value="1"/>
</dbReference>
<comment type="caution">
    <text evidence="3">The sequence shown here is derived from an EMBL/GenBank/DDBJ whole genome shotgun (WGS) entry which is preliminary data.</text>
</comment>
<keyword evidence="4" id="KW-1185">Reference proteome</keyword>
<name>A0ABN3D4N9_9ACTN</name>
<sequence>MIIEKPTGHSLASELKKRIFTPLGMRDTYLPMNATAMLGTGGVISTAHDMSAFKRAFTQNKLAPASPTSVITTVPGAPPITEGGPCKGDPEFGPRSDGSAPGFVATTFASSDGRVQFAVSMTLAMNDDERQAASRPLGDALTSVFCPAA</sequence>
<proteinExistence type="predicted"/>
<evidence type="ECO:0000259" key="2">
    <source>
        <dbReference type="Pfam" id="PF00144"/>
    </source>
</evidence>
<dbReference type="InterPro" id="IPR012338">
    <property type="entry name" value="Beta-lactam/transpept-like"/>
</dbReference>